<dbReference type="Gene3D" id="3.50.50.60">
    <property type="entry name" value="FAD/NAD(P)-binding domain"/>
    <property type="match status" value="1"/>
</dbReference>
<dbReference type="InterPro" id="IPR051793">
    <property type="entry name" value="NADH:flavin_oxidoreductase"/>
</dbReference>
<evidence type="ECO:0000256" key="7">
    <source>
        <dbReference type="ARBA" id="ARBA00023002"/>
    </source>
</evidence>
<evidence type="ECO:0000256" key="9">
    <source>
        <dbReference type="ARBA" id="ARBA00023014"/>
    </source>
</evidence>
<dbReference type="PANTHER" id="PTHR42917">
    <property type="entry name" value="2,4-DIENOYL-COA REDUCTASE"/>
    <property type="match status" value="1"/>
</dbReference>
<keyword evidence="4" id="KW-0285">Flavoprotein</keyword>
<comment type="cofactor">
    <cofactor evidence="2">
        <name>[4Fe-4S] cluster</name>
        <dbReference type="ChEBI" id="CHEBI:49883"/>
    </cofactor>
</comment>
<dbReference type="Proteomes" id="UP000199073">
    <property type="component" value="Unassembled WGS sequence"/>
</dbReference>
<proteinExistence type="inferred from homology"/>
<keyword evidence="6" id="KW-0479">Metal-binding</keyword>
<keyword evidence="7" id="KW-0560">Oxidoreductase</keyword>
<dbReference type="GO" id="GO:0051536">
    <property type="term" value="F:iron-sulfur cluster binding"/>
    <property type="evidence" value="ECO:0007669"/>
    <property type="project" value="UniProtKB-KW"/>
</dbReference>
<dbReference type="InterPro" id="IPR036188">
    <property type="entry name" value="FAD/NAD-bd_sf"/>
</dbReference>
<evidence type="ECO:0000256" key="2">
    <source>
        <dbReference type="ARBA" id="ARBA00001966"/>
    </source>
</evidence>
<protein>
    <submittedName>
        <fullName evidence="11">2,4-dienoyl-CoA reductase</fullName>
    </submittedName>
</protein>
<dbReference type="OrthoDB" id="9784632at2"/>
<gene>
    <name evidence="11" type="ORF">SAMN05660330_03364</name>
</gene>
<dbReference type="Pfam" id="PF12831">
    <property type="entry name" value="FAD_oxidored"/>
    <property type="match status" value="1"/>
</dbReference>
<dbReference type="InterPro" id="IPR013785">
    <property type="entry name" value="Aldolase_TIM"/>
</dbReference>
<keyword evidence="8" id="KW-0408">Iron</keyword>
<evidence type="ECO:0000313" key="11">
    <source>
        <dbReference type="EMBL" id="SDP60598.1"/>
    </source>
</evidence>
<dbReference type="Gene3D" id="3.20.20.70">
    <property type="entry name" value="Aldolase class I"/>
    <property type="match status" value="1"/>
</dbReference>
<dbReference type="PRINTS" id="PR00368">
    <property type="entry name" value="FADPNR"/>
</dbReference>
<evidence type="ECO:0000256" key="4">
    <source>
        <dbReference type="ARBA" id="ARBA00022630"/>
    </source>
</evidence>
<name>A0A1H0U3Q1_9BACT</name>
<evidence type="ECO:0000259" key="10">
    <source>
        <dbReference type="Pfam" id="PF00724"/>
    </source>
</evidence>
<dbReference type="GO" id="GO:0010181">
    <property type="term" value="F:FMN binding"/>
    <property type="evidence" value="ECO:0007669"/>
    <property type="project" value="InterPro"/>
</dbReference>
<dbReference type="InterPro" id="IPR001155">
    <property type="entry name" value="OxRdtase_FMN_N"/>
</dbReference>
<dbReference type="Gene3D" id="3.40.50.720">
    <property type="entry name" value="NAD(P)-binding Rossmann-like Domain"/>
    <property type="match status" value="1"/>
</dbReference>
<dbReference type="GO" id="GO:0016491">
    <property type="term" value="F:oxidoreductase activity"/>
    <property type="evidence" value="ECO:0007669"/>
    <property type="project" value="UniProtKB-KW"/>
</dbReference>
<dbReference type="SUPFAM" id="SSF51971">
    <property type="entry name" value="Nucleotide-binding domain"/>
    <property type="match status" value="1"/>
</dbReference>
<comment type="cofactor">
    <cofactor evidence="1">
        <name>FMN</name>
        <dbReference type="ChEBI" id="CHEBI:58210"/>
    </cofactor>
</comment>
<evidence type="ECO:0000256" key="8">
    <source>
        <dbReference type="ARBA" id="ARBA00023004"/>
    </source>
</evidence>
<evidence type="ECO:0000256" key="3">
    <source>
        <dbReference type="ARBA" id="ARBA00011048"/>
    </source>
</evidence>
<accession>A0A1H0U3Q1</accession>
<dbReference type="SUPFAM" id="SSF51395">
    <property type="entry name" value="FMN-linked oxidoreductases"/>
    <property type="match status" value="1"/>
</dbReference>
<evidence type="ECO:0000256" key="6">
    <source>
        <dbReference type="ARBA" id="ARBA00022723"/>
    </source>
</evidence>
<dbReference type="AlphaFoldDB" id="A0A1H0U3Q1"/>
<dbReference type="RefSeq" id="WP_092224925.1">
    <property type="nucleotide sequence ID" value="NZ_FNJI01000028.1"/>
</dbReference>
<dbReference type="STRING" id="91360.SAMN05660330_03364"/>
<feature type="domain" description="NADH:flavin oxidoreductase/NADH oxidase N-terminal" evidence="10">
    <location>
        <begin position="8"/>
        <end position="338"/>
    </location>
</feature>
<dbReference type="PANTHER" id="PTHR42917:SF2">
    <property type="entry name" value="2,4-DIENOYL-COA REDUCTASE [(2E)-ENOYL-COA-PRODUCING]"/>
    <property type="match status" value="1"/>
</dbReference>
<dbReference type="SUPFAM" id="SSF51905">
    <property type="entry name" value="FAD/NAD(P)-binding domain"/>
    <property type="match status" value="1"/>
</dbReference>
<keyword evidence="12" id="KW-1185">Reference proteome</keyword>
<keyword evidence="5" id="KW-0288">FMN</keyword>
<keyword evidence="9" id="KW-0411">Iron-sulfur</keyword>
<sequence length="668" mass="74659">MNNDFRHLLQPLKLRHKTLKHRITIGAHTTNHSEQGLPTKRHLGYYEERAKGGAAMIVVEPVPVHATGILTRGNFRHEDDSIISAFRKLTDSCHTHGTVMIHQLYHVGGHGDVANSWSPNWSPGGFPSYHDGDGSKAVSEKEIEILIDSYVQAARRAFEAGFDGIELFGGYNALIEQFWSPLNNTRQDRWGGSFENRMRFSEQIMLRIRETIGDDFIIGLLVSGDDLMPEGLDNKAICKIVSYHDQRRLMDYVTVGTGGYFDFSLLIPSFLHGDMQGPPLAQTIKQHVTHALVQAESRIKTPIRGEQVIASGQADMVSLVRAQIADPHLARKTVEDRIDEIRPCISCNQHCWGRRHHDFWISCLVNPSVGREFEGEGEVIPIAENSKKILVVGGGPAGLEAARVAAERGHRVTLVEKEQRIGGQFRLAGSQPMRGEIGHVIYWYYLRQLERLKVDLRLGVEFDVDDILAFGADEIVVATGSRPAMDGFQRAMPELKRLPGSELQNVYSINQILTGAEELEKQGRNLRILLLDDLRGWWPASGTALYLGQRGHRVTVVCSEPVVGQELVACYTDGLLRKEYRKLGIESRTSTLLLKWEKDCATLGSTDRSRQWQENFDALVLATANKAEDNLANGLRASRAVFHSAGDCVAPRRLSMAIYEGRQIGLKL</sequence>
<reference evidence="11 12" key="1">
    <citation type="submission" date="2016-10" db="EMBL/GenBank/DDBJ databases">
        <authorList>
            <person name="de Groot N.N."/>
        </authorList>
    </citation>
    <scope>NUCLEOTIDE SEQUENCE [LARGE SCALE GENOMIC DNA]</scope>
    <source>
        <strain evidence="11 12">DSM 12130</strain>
    </source>
</reference>
<dbReference type="EMBL" id="FNJI01000028">
    <property type="protein sequence ID" value="SDP60598.1"/>
    <property type="molecule type" value="Genomic_DNA"/>
</dbReference>
<evidence type="ECO:0000313" key="12">
    <source>
        <dbReference type="Proteomes" id="UP000199073"/>
    </source>
</evidence>
<evidence type="ECO:0000256" key="1">
    <source>
        <dbReference type="ARBA" id="ARBA00001917"/>
    </source>
</evidence>
<organism evidence="11 12">
    <name type="scientific">Desulforhopalus singaporensis</name>
    <dbReference type="NCBI Taxonomy" id="91360"/>
    <lineage>
        <taxon>Bacteria</taxon>
        <taxon>Pseudomonadati</taxon>
        <taxon>Thermodesulfobacteriota</taxon>
        <taxon>Desulfobulbia</taxon>
        <taxon>Desulfobulbales</taxon>
        <taxon>Desulfocapsaceae</taxon>
        <taxon>Desulforhopalus</taxon>
    </lineage>
</organism>
<dbReference type="GO" id="GO:0046872">
    <property type="term" value="F:metal ion binding"/>
    <property type="evidence" value="ECO:0007669"/>
    <property type="project" value="UniProtKB-KW"/>
</dbReference>
<dbReference type="PRINTS" id="PR00411">
    <property type="entry name" value="PNDRDTASEI"/>
</dbReference>
<evidence type="ECO:0000256" key="5">
    <source>
        <dbReference type="ARBA" id="ARBA00022643"/>
    </source>
</evidence>
<comment type="similarity">
    <text evidence="3">In the N-terminal section; belongs to the NADH:flavin oxidoreductase/NADH oxidase family.</text>
</comment>
<dbReference type="Pfam" id="PF00724">
    <property type="entry name" value="Oxidored_FMN"/>
    <property type="match status" value="1"/>
</dbReference>